<evidence type="ECO:0000313" key="1">
    <source>
        <dbReference type="EMBL" id="VDG28782.1"/>
    </source>
</evidence>
<proteinExistence type="predicted"/>
<keyword evidence="2" id="KW-1185">Reference proteome</keyword>
<evidence type="ECO:0000313" key="2">
    <source>
        <dbReference type="Proteomes" id="UP000289996"/>
    </source>
</evidence>
<accession>A0A660E3T7</accession>
<dbReference type="EMBL" id="UYIG01000124">
    <property type="protein sequence ID" value="VDG28782.1"/>
    <property type="molecule type" value="Genomic_DNA"/>
</dbReference>
<dbReference type="AlphaFoldDB" id="A0A660E3T7"/>
<sequence length="75" mass="8384">MRLGTKTMVVLGFSLVLGGSTERSVRDLPTLGQSWQFEQPTTVAKQMPVRWQVGVRMGMFKRVTPLQFGSRSKGI</sequence>
<reference evidence="1 2" key="1">
    <citation type="submission" date="2018-11" db="EMBL/GenBank/DDBJ databases">
        <authorList>
            <person name="Wuyts S."/>
        </authorList>
    </citation>
    <scope>NUCLEOTIDE SEQUENCE [LARGE SCALE GENOMIC DNA]</scope>
    <source>
        <strain evidence="1">Lactobacillus mudanjiangensis AMBF249</strain>
    </source>
</reference>
<protein>
    <submittedName>
        <fullName evidence="1">Uncharacterized protein</fullName>
    </submittedName>
</protein>
<dbReference type="Proteomes" id="UP000289996">
    <property type="component" value="Unassembled WGS sequence"/>
</dbReference>
<dbReference type="RefSeq" id="WP_130844725.1">
    <property type="nucleotide sequence ID" value="NZ_BJDY01000003.1"/>
</dbReference>
<organism evidence="1 2">
    <name type="scientific">Lactiplantibacillus mudanjiangensis</name>
    <dbReference type="NCBI Taxonomy" id="1296538"/>
    <lineage>
        <taxon>Bacteria</taxon>
        <taxon>Bacillati</taxon>
        <taxon>Bacillota</taxon>
        <taxon>Bacilli</taxon>
        <taxon>Lactobacillales</taxon>
        <taxon>Lactobacillaceae</taxon>
        <taxon>Lactiplantibacillus</taxon>
    </lineage>
</organism>
<gene>
    <name evidence="1" type="ORF">MUDAN_MDHGFNIF_03181</name>
</gene>
<name>A0A660E3T7_9LACO</name>